<gene>
    <name evidence="2" type="primary">FGENESH: predicted gene_14.246</name>
    <name evidence="3" type="ORF">AAT19DRAFT_11027</name>
    <name evidence="2" type="ORF">BN2166_0066960</name>
</gene>
<accession>A0A0K3CQV2</accession>
<dbReference type="Proteomes" id="UP000239560">
    <property type="component" value="Unassembled WGS sequence"/>
</dbReference>
<dbReference type="EMBL" id="CWKI01000014">
    <property type="protein sequence ID" value="CTR10835.1"/>
    <property type="molecule type" value="Genomic_DNA"/>
</dbReference>
<reference evidence="2 4" key="1">
    <citation type="submission" date="2015-07" db="EMBL/GenBank/DDBJ databases">
        <authorList>
            <person name="Cajimat M.N.B."/>
            <person name="Milazzo M.L."/>
            <person name="Fulhorst C.F."/>
        </authorList>
    </citation>
    <scope>NUCLEOTIDE SEQUENCE [LARGE SCALE GENOMIC DNA]</scope>
    <source>
        <strain evidence="2">Single colony</strain>
    </source>
</reference>
<dbReference type="AlphaFoldDB" id="A0A0K3CQV2"/>
<evidence type="ECO:0000313" key="3">
    <source>
        <dbReference type="EMBL" id="PRQ70870.1"/>
    </source>
</evidence>
<feature type="region of interest" description="Disordered" evidence="1">
    <location>
        <begin position="251"/>
        <end position="272"/>
    </location>
</feature>
<protein>
    <submittedName>
        <fullName evidence="2 3">Protein DA1-related 4</fullName>
    </submittedName>
</protein>
<evidence type="ECO:0000313" key="5">
    <source>
        <dbReference type="Proteomes" id="UP000239560"/>
    </source>
</evidence>
<proteinExistence type="predicted"/>
<evidence type="ECO:0000313" key="4">
    <source>
        <dbReference type="Proteomes" id="UP000199069"/>
    </source>
</evidence>
<dbReference type="Gene3D" id="3.80.10.10">
    <property type="entry name" value="Ribonuclease Inhibitor"/>
    <property type="match status" value="1"/>
</dbReference>
<dbReference type="InterPro" id="IPR032675">
    <property type="entry name" value="LRR_dom_sf"/>
</dbReference>
<sequence>MVAYWLWIGDEHPVGLREDILAARDAARAAGDTIDSLTIRPSYRTAPEAQISQKDYDDALTVLTTLLPSINSLDMPLCAETRQFPSSFRNLRRIVLSGTSNGLMQPQSTIPPLPPCVEYLHLKNLHLEGFSSTCRHLKALLLSFVTLPASADFARCLRSTAAIEILGLNCVRGSPSPNTMGMLPAAVKHVYSNASASQEALAALPVTVSSLTYVEPAHLLTSRSQLSDLSYACLQKGIRFSRKEEGWRRGPRYPMEGWAEDKLKSPNASSPV</sequence>
<evidence type="ECO:0000313" key="2">
    <source>
        <dbReference type="EMBL" id="CTR10835.1"/>
    </source>
</evidence>
<dbReference type="EMBL" id="LCTV02000014">
    <property type="protein sequence ID" value="PRQ70870.1"/>
    <property type="molecule type" value="Genomic_DNA"/>
</dbReference>
<keyword evidence="4" id="KW-1185">Reference proteome</keyword>
<name>A0A0K3CQV2_RHOTO</name>
<evidence type="ECO:0000256" key="1">
    <source>
        <dbReference type="SAM" id="MobiDB-lite"/>
    </source>
</evidence>
<organism evidence="2 4">
    <name type="scientific">Rhodotorula toruloides</name>
    <name type="common">Yeast</name>
    <name type="synonym">Rhodosporidium toruloides</name>
    <dbReference type="NCBI Taxonomy" id="5286"/>
    <lineage>
        <taxon>Eukaryota</taxon>
        <taxon>Fungi</taxon>
        <taxon>Dikarya</taxon>
        <taxon>Basidiomycota</taxon>
        <taxon>Pucciniomycotina</taxon>
        <taxon>Microbotryomycetes</taxon>
        <taxon>Sporidiobolales</taxon>
        <taxon>Sporidiobolaceae</taxon>
        <taxon>Rhodotorula</taxon>
    </lineage>
</organism>
<dbReference type="Proteomes" id="UP000199069">
    <property type="component" value="Unassembled WGS sequence"/>
</dbReference>
<reference evidence="3 5" key="2">
    <citation type="journal article" date="2018" name="Elife">
        <title>Functional genomics of lipid metabolism in the oleaginous yeast Rhodosporidium toruloides.</title>
        <authorList>
            <person name="Coradetti S.T."/>
            <person name="Pinel D."/>
            <person name="Geiselman G."/>
            <person name="Ito M."/>
            <person name="Mondo S."/>
            <person name="Reilly M.C."/>
            <person name="Cheng Y.F."/>
            <person name="Bauer S."/>
            <person name="Grigoriev I."/>
            <person name="Gladden J.M."/>
            <person name="Simmons B.A."/>
            <person name="Brem R."/>
            <person name="Arkin A.P."/>
            <person name="Skerker J.M."/>
        </authorList>
    </citation>
    <scope>NUCLEOTIDE SEQUENCE [LARGE SCALE GENOMIC DNA]</scope>
    <source>
        <strain evidence="3 5">NBRC 0880</strain>
    </source>
</reference>
<dbReference type="OrthoDB" id="2520266at2759"/>